<protein>
    <submittedName>
        <fullName evidence="1">Putative sulfate transporter 4.2 isoform X1</fullName>
    </submittedName>
</protein>
<reference evidence="1" key="1">
    <citation type="submission" date="2018-02" db="EMBL/GenBank/DDBJ databases">
        <title>Rhizophora mucronata_Transcriptome.</title>
        <authorList>
            <person name="Meera S.P."/>
            <person name="Sreeshan A."/>
            <person name="Augustine A."/>
        </authorList>
    </citation>
    <scope>NUCLEOTIDE SEQUENCE</scope>
    <source>
        <tissue evidence="1">Leaf</tissue>
    </source>
</reference>
<dbReference type="AlphaFoldDB" id="A0A2P2LPY2"/>
<proteinExistence type="predicted"/>
<sequence length="38" mass="4339">MVLCESTRRCASLPPTCSKLKSNSKYIGSISQKQIWFF</sequence>
<name>A0A2P2LPY2_RHIMU</name>
<evidence type="ECO:0000313" key="1">
    <source>
        <dbReference type="EMBL" id="MBX20028.1"/>
    </source>
</evidence>
<organism evidence="1">
    <name type="scientific">Rhizophora mucronata</name>
    <name type="common">Asiatic mangrove</name>
    <dbReference type="NCBI Taxonomy" id="61149"/>
    <lineage>
        <taxon>Eukaryota</taxon>
        <taxon>Viridiplantae</taxon>
        <taxon>Streptophyta</taxon>
        <taxon>Embryophyta</taxon>
        <taxon>Tracheophyta</taxon>
        <taxon>Spermatophyta</taxon>
        <taxon>Magnoliopsida</taxon>
        <taxon>eudicotyledons</taxon>
        <taxon>Gunneridae</taxon>
        <taxon>Pentapetalae</taxon>
        <taxon>rosids</taxon>
        <taxon>fabids</taxon>
        <taxon>Malpighiales</taxon>
        <taxon>Rhizophoraceae</taxon>
        <taxon>Rhizophora</taxon>
    </lineage>
</organism>
<dbReference type="EMBL" id="GGEC01039544">
    <property type="protein sequence ID" value="MBX20028.1"/>
    <property type="molecule type" value="Transcribed_RNA"/>
</dbReference>
<accession>A0A2P2LPY2</accession>